<reference evidence="2 3" key="1">
    <citation type="submission" date="2020-07" db="EMBL/GenBank/DDBJ databases">
        <title>Sequencing the genomes of 1000 actinobacteria strains.</title>
        <authorList>
            <person name="Klenk H.-P."/>
        </authorList>
    </citation>
    <scope>NUCLEOTIDE SEQUENCE [LARGE SCALE GENOMIC DNA]</scope>
    <source>
        <strain evidence="2 3">DSM 45975</strain>
    </source>
</reference>
<dbReference type="Proteomes" id="UP000569329">
    <property type="component" value="Unassembled WGS sequence"/>
</dbReference>
<dbReference type="Pfam" id="PF19690">
    <property type="entry name" value="DUF6191"/>
    <property type="match status" value="1"/>
</dbReference>
<protein>
    <submittedName>
        <fullName evidence="2">Uncharacterized protein</fullName>
    </submittedName>
</protein>
<evidence type="ECO:0000313" key="2">
    <source>
        <dbReference type="EMBL" id="MBA8827065.1"/>
    </source>
</evidence>
<sequence>MAIDRAARARRRRESRAAEGEAARRARRRHDSERFASAATGVDGLFNPGSKHQLERKEWVAVAREDERESGAGPLDFDTGTVHLRRHD</sequence>
<proteinExistence type="predicted"/>
<comment type="caution">
    <text evidence="2">The sequence shown here is derived from an EMBL/GenBank/DDBJ whole genome shotgun (WGS) entry which is preliminary data.</text>
</comment>
<dbReference type="InterPro" id="IPR045684">
    <property type="entry name" value="DUF6191"/>
</dbReference>
<feature type="compositionally biased region" description="Basic and acidic residues" evidence="1">
    <location>
        <begin position="52"/>
        <end position="70"/>
    </location>
</feature>
<feature type="region of interest" description="Disordered" evidence="1">
    <location>
        <begin position="1"/>
        <end position="88"/>
    </location>
</feature>
<organism evidence="2 3">
    <name type="scientific">Halosaccharopolyspora lacisalsi</name>
    <dbReference type="NCBI Taxonomy" id="1000566"/>
    <lineage>
        <taxon>Bacteria</taxon>
        <taxon>Bacillati</taxon>
        <taxon>Actinomycetota</taxon>
        <taxon>Actinomycetes</taxon>
        <taxon>Pseudonocardiales</taxon>
        <taxon>Pseudonocardiaceae</taxon>
        <taxon>Halosaccharopolyspora</taxon>
    </lineage>
</organism>
<evidence type="ECO:0000256" key="1">
    <source>
        <dbReference type="SAM" id="MobiDB-lite"/>
    </source>
</evidence>
<accession>A0A839E5D4</accession>
<keyword evidence="3" id="KW-1185">Reference proteome</keyword>
<dbReference type="RefSeq" id="WP_182546262.1">
    <property type="nucleotide sequence ID" value="NZ_JACGWZ010000007.1"/>
</dbReference>
<dbReference type="EMBL" id="JACGWZ010000007">
    <property type="protein sequence ID" value="MBA8827065.1"/>
    <property type="molecule type" value="Genomic_DNA"/>
</dbReference>
<name>A0A839E5D4_9PSEU</name>
<gene>
    <name evidence="2" type="ORF">FHX42_004449</name>
</gene>
<dbReference type="AlphaFoldDB" id="A0A839E5D4"/>
<feature type="compositionally biased region" description="Basic and acidic residues" evidence="1">
    <location>
        <begin position="15"/>
        <end position="34"/>
    </location>
</feature>
<evidence type="ECO:0000313" key="3">
    <source>
        <dbReference type="Proteomes" id="UP000569329"/>
    </source>
</evidence>